<dbReference type="RefSeq" id="WP_175481950.1">
    <property type="nucleotide sequence ID" value="NZ_FOUE01000005.1"/>
</dbReference>
<dbReference type="Proteomes" id="UP000198519">
    <property type="component" value="Unassembled WGS sequence"/>
</dbReference>
<keyword evidence="2" id="KW-1185">Reference proteome</keyword>
<organism evidence="1 2">
    <name type="scientific">Marinobacter zhejiangensis</name>
    <dbReference type="NCBI Taxonomy" id="488535"/>
    <lineage>
        <taxon>Bacteria</taxon>
        <taxon>Pseudomonadati</taxon>
        <taxon>Pseudomonadota</taxon>
        <taxon>Gammaproteobacteria</taxon>
        <taxon>Pseudomonadales</taxon>
        <taxon>Marinobacteraceae</taxon>
        <taxon>Marinobacter</taxon>
    </lineage>
</organism>
<dbReference type="AlphaFoldDB" id="A0A1I4SJ87"/>
<sequence>MHRKPDIIRAIVLIFAIGLAVTGFTSLQASENDRRASNEPIPAPLLR</sequence>
<accession>A0A1I4SJ87</accession>
<proteinExistence type="predicted"/>
<protein>
    <submittedName>
        <fullName evidence="1">Uncharacterized protein</fullName>
    </submittedName>
</protein>
<name>A0A1I4SJ87_9GAMM</name>
<dbReference type="EMBL" id="FOUE01000005">
    <property type="protein sequence ID" value="SFM64517.1"/>
    <property type="molecule type" value="Genomic_DNA"/>
</dbReference>
<gene>
    <name evidence="1" type="ORF">SAMN04487963_3251</name>
</gene>
<evidence type="ECO:0000313" key="1">
    <source>
        <dbReference type="EMBL" id="SFM64517.1"/>
    </source>
</evidence>
<reference evidence="2" key="1">
    <citation type="submission" date="2016-10" db="EMBL/GenBank/DDBJ databases">
        <authorList>
            <person name="Varghese N."/>
            <person name="Submissions S."/>
        </authorList>
    </citation>
    <scope>NUCLEOTIDE SEQUENCE [LARGE SCALE GENOMIC DNA]</scope>
    <source>
        <strain evidence="2">CGMCC 1.7061</strain>
    </source>
</reference>
<evidence type="ECO:0000313" key="2">
    <source>
        <dbReference type="Proteomes" id="UP000198519"/>
    </source>
</evidence>